<dbReference type="EMBL" id="KN837117">
    <property type="protein sequence ID" value="KIJ44461.1"/>
    <property type="molecule type" value="Genomic_DNA"/>
</dbReference>
<evidence type="ECO:0000313" key="3">
    <source>
        <dbReference type="Proteomes" id="UP000054279"/>
    </source>
</evidence>
<organism evidence="2 3">
    <name type="scientific">Sphaerobolus stellatus (strain SS14)</name>
    <dbReference type="NCBI Taxonomy" id="990650"/>
    <lineage>
        <taxon>Eukaryota</taxon>
        <taxon>Fungi</taxon>
        <taxon>Dikarya</taxon>
        <taxon>Basidiomycota</taxon>
        <taxon>Agaricomycotina</taxon>
        <taxon>Agaricomycetes</taxon>
        <taxon>Phallomycetidae</taxon>
        <taxon>Geastrales</taxon>
        <taxon>Sphaerobolaceae</taxon>
        <taxon>Sphaerobolus</taxon>
    </lineage>
</organism>
<dbReference type="HOGENOM" id="CLU_1960982_0_0_1"/>
<name>A0A0C9W0P6_SPHS4</name>
<gene>
    <name evidence="2" type="ORF">M422DRAFT_252066</name>
</gene>
<protein>
    <submittedName>
        <fullName evidence="2">Uncharacterized protein</fullName>
    </submittedName>
</protein>
<dbReference type="AlphaFoldDB" id="A0A0C9W0P6"/>
<evidence type="ECO:0000256" key="1">
    <source>
        <dbReference type="SAM" id="MobiDB-lite"/>
    </source>
</evidence>
<feature type="compositionally biased region" description="Basic residues" evidence="1">
    <location>
        <begin position="44"/>
        <end position="53"/>
    </location>
</feature>
<keyword evidence="3" id="KW-1185">Reference proteome</keyword>
<dbReference type="Proteomes" id="UP000054279">
    <property type="component" value="Unassembled WGS sequence"/>
</dbReference>
<evidence type="ECO:0000313" key="2">
    <source>
        <dbReference type="EMBL" id="KIJ44461.1"/>
    </source>
</evidence>
<accession>A0A0C9W0P6</accession>
<feature type="region of interest" description="Disordered" evidence="1">
    <location>
        <begin position="1"/>
        <end position="71"/>
    </location>
</feature>
<reference evidence="2 3" key="1">
    <citation type="submission" date="2014-06" db="EMBL/GenBank/DDBJ databases">
        <title>Evolutionary Origins and Diversification of the Mycorrhizal Mutualists.</title>
        <authorList>
            <consortium name="DOE Joint Genome Institute"/>
            <consortium name="Mycorrhizal Genomics Consortium"/>
            <person name="Kohler A."/>
            <person name="Kuo A."/>
            <person name="Nagy L.G."/>
            <person name="Floudas D."/>
            <person name="Copeland A."/>
            <person name="Barry K.W."/>
            <person name="Cichocki N."/>
            <person name="Veneault-Fourrey C."/>
            <person name="LaButti K."/>
            <person name="Lindquist E.A."/>
            <person name="Lipzen A."/>
            <person name="Lundell T."/>
            <person name="Morin E."/>
            <person name="Murat C."/>
            <person name="Riley R."/>
            <person name="Ohm R."/>
            <person name="Sun H."/>
            <person name="Tunlid A."/>
            <person name="Henrissat B."/>
            <person name="Grigoriev I.V."/>
            <person name="Hibbett D.S."/>
            <person name="Martin F."/>
        </authorList>
    </citation>
    <scope>NUCLEOTIDE SEQUENCE [LARGE SCALE GENOMIC DNA]</scope>
    <source>
        <strain evidence="2 3">SS14</strain>
    </source>
</reference>
<proteinExistence type="predicted"/>
<sequence>MDGSDWYEGGNNINSDIEEVPQKPETPVVKKRPYQATSPEPSSRKKRNSRKVSAHLGSPEGDLEASPLHRTQAYQVAEEEEGLSDHELVTVMKVFQNSTTHADAYLAFKRKATRRLWLQSIMEEMDRD</sequence>
<dbReference type="OrthoDB" id="76215at2759"/>